<dbReference type="PANTHER" id="PTHR43272">
    <property type="entry name" value="LONG-CHAIN-FATTY-ACID--COA LIGASE"/>
    <property type="match status" value="1"/>
</dbReference>
<evidence type="ECO:0000256" key="4">
    <source>
        <dbReference type="ARBA" id="ARBA00022787"/>
    </source>
</evidence>
<evidence type="ECO:0000256" key="12">
    <source>
        <dbReference type="ARBA" id="ARBA00024548"/>
    </source>
</evidence>
<dbReference type="Ensembl" id="ENSSSUT00005020752.1">
    <property type="protein sequence ID" value="ENSSSUP00005018189.1"/>
    <property type="gene ID" value="ENSSSUG00005011277.1"/>
</dbReference>
<protein>
    <recommendedName>
        <fullName evidence="15">Long-chain-fatty-acid--CoA ligase</fullName>
        <ecNumber evidence="15">6.2.1.15</ecNumber>
        <ecNumber evidence="15">6.2.1.3</ecNumber>
    </recommendedName>
    <alternativeName>
        <fullName evidence="15">Acyl-CoA synthetase</fullName>
    </alternativeName>
    <alternativeName>
        <fullName evidence="15">Long-chain acyl-CoA synthetase</fullName>
    </alternativeName>
</protein>
<keyword evidence="4" id="KW-1000">Mitochondrion outer membrane</keyword>
<dbReference type="GO" id="GO:0005741">
    <property type="term" value="C:mitochondrial outer membrane"/>
    <property type="evidence" value="ECO:0007669"/>
    <property type="project" value="UniProtKB-SubCell"/>
</dbReference>
<dbReference type="PANTHER" id="PTHR43272:SF54">
    <property type="entry name" value="LONG-CHAIN-FATTY-ACID--COA LIGASE 6"/>
    <property type="match status" value="1"/>
</dbReference>
<evidence type="ECO:0000256" key="7">
    <source>
        <dbReference type="ARBA" id="ARBA00023098"/>
    </source>
</evidence>
<reference evidence="17" key="2">
    <citation type="submission" date="2025-08" db="UniProtKB">
        <authorList>
            <consortium name="Ensembl"/>
        </authorList>
    </citation>
    <scope>IDENTIFICATION</scope>
</reference>
<gene>
    <name evidence="17" type="primary">ACSL6</name>
</gene>
<evidence type="ECO:0000256" key="3">
    <source>
        <dbReference type="ARBA" id="ARBA00022741"/>
    </source>
</evidence>
<dbReference type="EC" id="6.2.1.3" evidence="15"/>
<evidence type="ECO:0000313" key="18">
    <source>
        <dbReference type="Proteomes" id="UP000472268"/>
    </source>
</evidence>
<dbReference type="Gene3D" id="3.40.50.12780">
    <property type="entry name" value="N-terminal domain of ligase-like"/>
    <property type="match status" value="2"/>
</dbReference>
<evidence type="ECO:0000256" key="1">
    <source>
        <dbReference type="ARBA" id="ARBA00006432"/>
    </source>
</evidence>
<comment type="function">
    <text evidence="15">Catalyzes the conversion of long-chain fatty acids to their active form acyl-CoAs for both synthesis of cellular lipids, and degradation via beta-oxidation.</text>
</comment>
<dbReference type="PROSITE" id="PS00455">
    <property type="entry name" value="AMP_BINDING"/>
    <property type="match status" value="1"/>
</dbReference>
<dbReference type="SUPFAM" id="SSF56801">
    <property type="entry name" value="Acetyl-CoA synthetase-like"/>
    <property type="match status" value="1"/>
</dbReference>
<keyword evidence="5 15" id="KW-0276">Fatty acid metabolism</keyword>
<comment type="catalytic activity">
    <reaction evidence="10 15">
        <text>12-hydroxy-(5Z,8Z,10E,14Z)-eicosatetraenoate + ATP + CoA = 12-hydroxy-(5Z,8Z,10E,14Z)-eicosatetraenoyl-CoA + AMP + diphosphate</text>
        <dbReference type="Rhea" id="RHEA:52112"/>
        <dbReference type="ChEBI" id="CHEBI:30616"/>
        <dbReference type="ChEBI" id="CHEBI:33019"/>
        <dbReference type="ChEBI" id="CHEBI:57287"/>
        <dbReference type="ChEBI" id="CHEBI:90718"/>
        <dbReference type="ChEBI" id="CHEBI:136408"/>
        <dbReference type="ChEBI" id="CHEBI:456215"/>
    </reaction>
    <physiologicalReaction direction="left-to-right" evidence="10 15">
        <dbReference type="Rhea" id="RHEA:52113"/>
    </physiologicalReaction>
</comment>
<dbReference type="InterPro" id="IPR045311">
    <property type="entry name" value="LC-FACS_euk"/>
</dbReference>
<dbReference type="GO" id="GO:0005789">
    <property type="term" value="C:endoplasmic reticulum membrane"/>
    <property type="evidence" value="ECO:0007669"/>
    <property type="project" value="UniProtKB-SubCell"/>
</dbReference>
<evidence type="ECO:0000313" key="17">
    <source>
        <dbReference type="Ensembl" id="ENSSSUP00005018189.1"/>
    </source>
</evidence>
<comment type="catalytic activity">
    <reaction evidence="14 15">
        <text>hexadecanoate + ATP + CoA = hexadecanoyl-CoA + AMP + diphosphate</text>
        <dbReference type="Rhea" id="RHEA:30751"/>
        <dbReference type="ChEBI" id="CHEBI:7896"/>
        <dbReference type="ChEBI" id="CHEBI:30616"/>
        <dbReference type="ChEBI" id="CHEBI:33019"/>
        <dbReference type="ChEBI" id="CHEBI:57287"/>
        <dbReference type="ChEBI" id="CHEBI:57379"/>
        <dbReference type="ChEBI" id="CHEBI:456215"/>
    </reaction>
    <physiologicalReaction direction="left-to-right" evidence="14 15">
        <dbReference type="Rhea" id="RHEA:30752"/>
    </physiologicalReaction>
</comment>
<feature type="domain" description="AMP-dependent synthetase/ligase" evidence="16">
    <location>
        <begin position="274"/>
        <end position="445"/>
    </location>
</feature>
<evidence type="ECO:0000256" key="8">
    <source>
        <dbReference type="ARBA" id="ARBA00024469"/>
    </source>
</evidence>
<evidence type="ECO:0000256" key="5">
    <source>
        <dbReference type="ARBA" id="ARBA00022832"/>
    </source>
</evidence>
<keyword evidence="18" id="KW-1185">Reference proteome</keyword>
<feature type="domain" description="AMP-dependent synthetase/ligase" evidence="16">
    <location>
        <begin position="82"/>
        <end position="265"/>
    </location>
</feature>
<evidence type="ECO:0000256" key="10">
    <source>
        <dbReference type="ARBA" id="ARBA00024495"/>
    </source>
</evidence>
<comment type="catalytic activity">
    <reaction evidence="9">
        <text>a long-chain fatty acid + ATP + CoA = a long-chain fatty acyl-CoA + AMP + diphosphate</text>
        <dbReference type="Rhea" id="RHEA:15421"/>
        <dbReference type="ChEBI" id="CHEBI:30616"/>
        <dbReference type="ChEBI" id="CHEBI:33019"/>
        <dbReference type="ChEBI" id="CHEBI:57287"/>
        <dbReference type="ChEBI" id="CHEBI:57560"/>
        <dbReference type="ChEBI" id="CHEBI:83139"/>
        <dbReference type="ChEBI" id="CHEBI:456215"/>
        <dbReference type="EC" id="6.2.1.3"/>
    </reaction>
    <physiologicalReaction direction="left-to-right" evidence="9">
        <dbReference type="Rhea" id="RHEA:15422"/>
    </physiologicalReaction>
</comment>
<dbReference type="Proteomes" id="UP000472268">
    <property type="component" value="Chromosome 6"/>
</dbReference>
<keyword evidence="3 15" id="KW-0547">Nucleotide-binding</keyword>
<evidence type="ECO:0000256" key="6">
    <source>
        <dbReference type="ARBA" id="ARBA00022840"/>
    </source>
</evidence>
<keyword evidence="4" id="KW-0472">Membrane</keyword>
<sequence>MQTQEILRLLRLPELGDLGQFFRSLSATTLDSGGARRSVIGDGPQLLTHYYDDARTMYEVFHRGLSISGNGPCLGFRKPKQPYQWLSYQEVADRAEYLGSGLLQHNCKACTDQFIGVFAQNRPEWIIAELACYTYSMVVVPLYDTLGPGAIRYIINTADISTVVVDKPQKAVLLLEHVERKETPGLKLIIVMEPFEEALKDRGQECGVVIKSMQAVEECGQQNHHVPVPPKPSDLSIVCFTSGTTGNPKGAMLTHGNVVADFSGFLKVTEGDIRLLSDDMKALCPTIFPVVPRLLNRMYDKIFSQADTPLKRWLLEFAAKRKQAEVRKGIIRNDSIWDELFFNKIQANLGGCVRMIVTGAAPASPAVLGFLRAALGCQVYEGYGQTECTAGCTFTTPGDWTSGHVGAPLPCNHIKLIDVEELNYWTYKGEGEICVRGPNVFKGYLKDPDRTKEALDSDGWLHTGDIGKWLPAGTLKIIDRKKHIFKLAQGEYIAPEKIENIYIRSEPVAQIFVHGDSLKAYLVGIVVPDPEVMPSWAQKRGIEGSYAELCANKELKKTILEDMVRLGKESGLHSFEQVKAIHIHSDMFSVQNGLLTPTLKAKRPELREYFKKQIEELYSISM</sequence>
<dbReference type="GO" id="GO:0005524">
    <property type="term" value="F:ATP binding"/>
    <property type="evidence" value="ECO:0007669"/>
    <property type="project" value="UniProtKB-KW"/>
</dbReference>
<organism evidence="17 18">
    <name type="scientific">Suricata suricatta</name>
    <name type="common">Meerkat</name>
    <dbReference type="NCBI Taxonomy" id="37032"/>
    <lineage>
        <taxon>Eukaryota</taxon>
        <taxon>Metazoa</taxon>
        <taxon>Chordata</taxon>
        <taxon>Craniata</taxon>
        <taxon>Vertebrata</taxon>
        <taxon>Euteleostomi</taxon>
        <taxon>Mammalia</taxon>
        <taxon>Eutheria</taxon>
        <taxon>Laurasiatheria</taxon>
        <taxon>Carnivora</taxon>
        <taxon>Feliformia</taxon>
        <taxon>Herpestidae</taxon>
        <taxon>Suricata</taxon>
    </lineage>
</organism>
<reference evidence="17 18" key="1">
    <citation type="submission" date="2019-05" db="EMBL/GenBank/DDBJ databases">
        <title>A Chromosome-scale Meerkat (S. suricatta) Genome Assembly.</title>
        <authorList>
            <person name="Dudchenko O."/>
            <person name="Lieberman Aiden E."/>
            <person name="Tung J."/>
            <person name="Barreiro L.B."/>
            <person name="Clutton-Brock T.H."/>
        </authorList>
    </citation>
    <scope>NUCLEOTIDE SEQUENCE [LARGE SCALE GENOMIC DNA]</scope>
</reference>
<name>A0A673U1R5_SURSU</name>
<evidence type="ECO:0000256" key="13">
    <source>
        <dbReference type="ARBA" id="ARBA00024565"/>
    </source>
</evidence>
<dbReference type="GO" id="GO:0047676">
    <property type="term" value="F:arachidonate-CoA ligase activity"/>
    <property type="evidence" value="ECO:0007669"/>
    <property type="project" value="UniProtKB-EC"/>
</dbReference>
<comment type="catalytic activity">
    <reaction evidence="8 15">
        <text>5-hydroxy-(6E,8Z,11Z,14Z)-eicosatetraenoate + ATP + CoA = 5-hydroxy-(6E,8Z,11Z,14Z)-eicosatetraenoyl-CoA + AMP + diphosphate</text>
        <dbReference type="Rhea" id="RHEA:52108"/>
        <dbReference type="ChEBI" id="CHEBI:30616"/>
        <dbReference type="ChEBI" id="CHEBI:33019"/>
        <dbReference type="ChEBI" id="CHEBI:57287"/>
        <dbReference type="ChEBI" id="CHEBI:65341"/>
        <dbReference type="ChEBI" id="CHEBI:136407"/>
        <dbReference type="ChEBI" id="CHEBI:456215"/>
    </reaction>
    <physiologicalReaction direction="left-to-right" evidence="8 15">
        <dbReference type="Rhea" id="RHEA:52109"/>
    </physiologicalReaction>
</comment>
<dbReference type="CDD" id="cd05927">
    <property type="entry name" value="LC-FACS_euk"/>
    <property type="match status" value="1"/>
</dbReference>
<evidence type="ECO:0000259" key="16">
    <source>
        <dbReference type="Pfam" id="PF00501"/>
    </source>
</evidence>
<keyword evidence="2 15" id="KW-0436">Ligase</keyword>
<evidence type="ECO:0000256" key="2">
    <source>
        <dbReference type="ARBA" id="ARBA00022598"/>
    </source>
</evidence>
<comment type="catalytic activity">
    <reaction evidence="11 15">
        <text>15-hydroxy-(5Z,8Z,11Z,13E)-eicosatetraenoate + ATP + CoA = 15-hydroxy-(5Z,8Z,11Z,13E)-eicosatetraenoyl-CoA + AMP + diphosphate</text>
        <dbReference type="Rhea" id="RHEA:52116"/>
        <dbReference type="ChEBI" id="CHEBI:30616"/>
        <dbReference type="ChEBI" id="CHEBI:33019"/>
        <dbReference type="ChEBI" id="CHEBI:57287"/>
        <dbReference type="ChEBI" id="CHEBI:78832"/>
        <dbReference type="ChEBI" id="CHEBI:136409"/>
        <dbReference type="ChEBI" id="CHEBI:456215"/>
    </reaction>
    <physiologicalReaction direction="left-to-right" evidence="11 15">
        <dbReference type="Rhea" id="RHEA:52117"/>
    </physiologicalReaction>
</comment>
<dbReference type="InterPro" id="IPR020845">
    <property type="entry name" value="AMP-binding_CS"/>
</dbReference>
<comment type="subcellular location">
    <subcellularLocation>
        <location evidence="15">Mitochondrion outer membrane</location>
        <topology evidence="15">Single-pass membrane protein</topology>
    </subcellularLocation>
    <subcellularLocation>
        <location evidence="15">Endoplasmic reticulum membrane</location>
        <topology evidence="15">Single-pass membrane protein</topology>
    </subcellularLocation>
</comment>
<keyword evidence="7 15" id="KW-0443">Lipid metabolism</keyword>
<dbReference type="InterPro" id="IPR000873">
    <property type="entry name" value="AMP-dep_synth/lig_dom"/>
</dbReference>
<dbReference type="EC" id="6.2.1.15" evidence="15"/>
<dbReference type="InterPro" id="IPR042099">
    <property type="entry name" value="ANL_N_sf"/>
</dbReference>
<comment type="catalytic activity">
    <reaction evidence="13 15">
        <text>(E)-hexadec-2-enoate + ATP + CoA = (2E)-hexadecenoyl-CoA + AMP + diphosphate</text>
        <dbReference type="Rhea" id="RHEA:36139"/>
        <dbReference type="ChEBI" id="CHEBI:30616"/>
        <dbReference type="ChEBI" id="CHEBI:33019"/>
        <dbReference type="ChEBI" id="CHEBI:57287"/>
        <dbReference type="ChEBI" id="CHEBI:61526"/>
        <dbReference type="ChEBI" id="CHEBI:72745"/>
        <dbReference type="ChEBI" id="CHEBI:456215"/>
    </reaction>
    <physiologicalReaction direction="left-to-right" evidence="13 15">
        <dbReference type="Rhea" id="RHEA:36140"/>
    </physiologicalReaction>
</comment>
<evidence type="ECO:0000256" key="15">
    <source>
        <dbReference type="RuleBase" id="RU369030"/>
    </source>
</evidence>
<evidence type="ECO:0000256" key="9">
    <source>
        <dbReference type="ARBA" id="ARBA00024484"/>
    </source>
</evidence>
<dbReference type="AlphaFoldDB" id="A0A673U1R5"/>
<evidence type="ECO:0000256" key="11">
    <source>
        <dbReference type="ARBA" id="ARBA00024532"/>
    </source>
</evidence>
<reference evidence="17" key="3">
    <citation type="submission" date="2025-09" db="UniProtKB">
        <authorList>
            <consortium name="Ensembl"/>
        </authorList>
    </citation>
    <scope>IDENTIFICATION</scope>
</reference>
<comment type="similarity">
    <text evidence="1 15">Belongs to the ATP-dependent AMP-binding enzyme family.</text>
</comment>
<keyword evidence="6 15" id="KW-0067">ATP-binding</keyword>
<keyword evidence="4" id="KW-0496">Mitochondrion</keyword>
<accession>A0A673U1R5</accession>
<proteinExistence type="inferred from homology"/>
<dbReference type="Pfam" id="PF00501">
    <property type="entry name" value="AMP-binding"/>
    <property type="match status" value="2"/>
</dbReference>
<evidence type="ECO:0000256" key="14">
    <source>
        <dbReference type="ARBA" id="ARBA00049139"/>
    </source>
</evidence>
<comment type="catalytic activity">
    <reaction evidence="12 15">
        <text>(5Z,8Z,11Z,14Z)-eicosatetraenoate + ATP + CoA = (5Z,8Z,11Z,14Z)-eicosatetraenoyl-CoA + AMP + diphosphate</text>
        <dbReference type="Rhea" id="RHEA:19713"/>
        <dbReference type="ChEBI" id="CHEBI:30616"/>
        <dbReference type="ChEBI" id="CHEBI:32395"/>
        <dbReference type="ChEBI" id="CHEBI:33019"/>
        <dbReference type="ChEBI" id="CHEBI:57287"/>
        <dbReference type="ChEBI" id="CHEBI:57368"/>
        <dbReference type="ChEBI" id="CHEBI:456215"/>
        <dbReference type="EC" id="6.2.1.15"/>
    </reaction>
    <physiologicalReaction direction="left-to-right" evidence="12 15">
        <dbReference type="Rhea" id="RHEA:19714"/>
    </physiologicalReaction>
</comment>